<protein>
    <submittedName>
        <fullName evidence="5">Helix-turn-helix domain-containing protein</fullName>
    </submittedName>
</protein>
<dbReference type="SMART" id="SM00342">
    <property type="entry name" value="HTH_ARAC"/>
    <property type="match status" value="1"/>
</dbReference>
<dbReference type="RefSeq" id="WP_378040530.1">
    <property type="nucleotide sequence ID" value="NZ_JBHLWH010000014.1"/>
</dbReference>
<gene>
    <name evidence="5" type="ORF">ACFFIO_05200</name>
</gene>
<comment type="caution">
    <text evidence="5">The sequence shown here is derived from an EMBL/GenBank/DDBJ whole genome shotgun (WGS) entry which is preliminary data.</text>
</comment>
<proteinExistence type="predicted"/>
<reference evidence="5 6" key="1">
    <citation type="submission" date="2024-09" db="EMBL/GenBank/DDBJ databases">
        <authorList>
            <person name="Sun Q."/>
            <person name="Mori K."/>
        </authorList>
    </citation>
    <scope>NUCLEOTIDE SEQUENCE [LARGE SCALE GENOMIC DNA]</scope>
    <source>
        <strain evidence="5 6">CCM 7609</strain>
    </source>
</reference>
<keyword evidence="6" id="KW-1185">Reference proteome</keyword>
<dbReference type="SUPFAM" id="SSF51182">
    <property type="entry name" value="RmlC-like cupins"/>
    <property type="match status" value="1"/>
</dbReference>
<evidence type="ECO:0000256" key="2">
    <source>
        <dbReference type="ARBA" id="ARBA00023125"/>
    </source>
</evidence>
<dbReference type="PANTHER" id="PTHR11019">
    <property type="entry name" value="HTH-TYPE TRANSCRIPTIONAL REGULATOR NIMR"/>
    <property type="match status" value="1"/>
</dbReference>
<accession>A0ABV6F2Z4</accession>
<dbReference type="Pfam" id="PF12833">
    <property type="entry name" value="HTH_18"/>
    <property type="match status" value="1"/>
</dbReference>
<feature type="domain" description="HTH araC/xylS-type" evidence="4">
    <location>
        <begin position="139"/>
        <end position="237"/>
    </location>
</feature>
<evidence type="ECO:0000259" key="4">
    <source>
        <dbReference type="PROSITE" id="PS01124"/>
    </source>
</evidence>
<name>A0ABV6F2Z4_9MICC</name>
<dbReference type="Proteomes" id="UP001589766">
    <property type="component" value="Unassembled WGS sequence"/>
</dbReference>
<dbReference type="PANTHER" id="PTHR11019:SF199">
    <property type="entry name" value="HTH-TYPE TRANSCRIPTIONAL REGULATOR NIMR"/>
    <property type="match status" value="1"/>
</dbReference>
<dbReference type="SUPFAM" id="SSF46689">
    <property type="entry name" value="Homeodomain-like"/>
    <property type="match status" value="1"/>
</dbReference>
<dbReference type="InterPro" id="IPR014710">
    <property type="entry name" value="RmlC-like_jellyroll"/>
</dbReference>
<evidence type="ECO:0000256" key="3">
    <source>
        <dbReference type="ARBA" id="ARBA00023163"/>
    </source>
</evidence>
<dbReference type="Pfam" id="PF02311">
    <property type="entry name" value="AraC_binding"/>
    <property type="match status" value="1"/>
</dbReference>
<evidence type="ECO:0000313" key="6">
    <source>
        <dbReference type="Proteomes" id="UP001589766"/>
    </source>
</evidence>
<sequence>MTSWESVVPEHAIRFVGHPTHEHPEPHLVFVVTGQALLVADGRDLLLHRHEAAWLAPGVPHAVETRSGGMVLGPLLEPGCAPPERVRPLGVIPDLVDLLTTVLVAAPSSTDHVAPFRSAIGALLRAQALDYFPLVHPRHPVAAAVARDAAATQRTLDRLAAQYRISQRQLLRIFVEETGLPFHQWRVRARLNPAVAHLLIGGGIPAAAMIAGYGTRTGFLRALARETGIPMADLTARPDGALRTGAVPVAS</sequence>
<keyword evidence="1" id="KW-0805">Transcription regulation</keyword>
<evidence type="ECO:0000313" key="5">
    <source>
        <dbReference type="EMBL" id="MFC0247893.1"/>
    </source>
</evidence>
<organism evidence="5 6">
    <name type="scientific">Citricoccus parietis</name>
    <dbReference type="NCBI Taxonomy" id="592307"/>
    <lineage>
        <taxon>Bacteria</taxon>
        <taxon>Bacillati</taxon>
        <taxon>Actinomycetota</taxon>
        <taxon>Actinomycetes</taxon>
        <taxon>Micrococcales</taxon>
        <taxon>Micrococcaceae</taxon>
        <taxon>Citricoccus</taxon>
    </lineage>
</organism>
<dbReference type="Gene3D" id="2.60.120.10">
    <property type="entry name" value="Jelly Rolls"/>
    <property type="match status" value="1"/>
</dbReference>
<dbReference type="PROSITE" id="PS01124">
    <property type="entry name" value="HTH_ARAC_FAMILY_2"/>
    <property type="match status" value="1"/>
</dbReference>
<keyword evidence="3" id="KW-0804">Transcription</keyword>
<dbReference type="EMBL" id="JBHLWH010000014">
    <property type="protein sequence ID" value="MFC0247893.1"/>
    <property type="molecule type" value="Genomic_DNA"/>
</dbReference>
<dbReference type="InterPro" id="IPR003313">
    <property type="entry name" value="AraC-bd"/>
</dbReference>
<evidence type="ECO:0000256" key="1">
    <source>
        <dbReference type="ARBA" id="ARBA00023015"/>
    </source>
</evidence>
<dbReference type="Gene3D" id="1.10.10.60">
    <property type="entry name" value="Homeodomain-like"/>
    <property type="match status" value="1"/>
</dbReference>
<dbReference type="InterPro" id="IPR009057">
    <property type="entry name" value="Homeodomain-like_sf"/>
</dbReference>
<dbReference type="InterPro" id="IPR018060">
    <property type="entry name" value="HTH_AraC"/>
</dbReference>
<keyword evidence="2" id="KW-0238">DNA-binding</keyword>
<dbReference type="InterPro" id="IPR011051">
    <property type="entry name" value="RmlC_Cupin_sf"/>
</dbReference>